<accession>A0A378I6S3</accession>
<sequence>MQFILYLGLFLVTTAYIYWRITASPLTMPNPVSYLKLVTTLVSEKVKSIYTQELNNEKIQESFMALTVDLSKKSLQANHHGISFFPLPDLTRVYVVSKPSLIEQIYNKRELAGKYGQAPLFNRLSSILGPNNLMSSVSPSRAELRAAILLRNEEMRHRKNAENRYELEELIEEFFESQSADINPNKKTLGQVMDALSRRVLLYTYFGKKSTEVFERLYQSELTRELMGSLFNIEPISQKEKLRLANLRQRIFDFAYTLLQQDNLKEELCASYSWLNRLICIHVLGNEDLHEALRSRGIVPHMALSGEQCEELVQFAKSRGDACPLSRVITDAVNESLFIPLLGFDATATLLVSSLKLSLQDPRIYKLVKQELEEQVAGNSYNFNHSAWDSSKEKPSYIEAVILEASRVLPPAPVIPEVVLEAMELENDGQLITLPAGSLLLMPLETIHKDSANFPDIHLSAEGESVFGKKLVTANDIFPERWLPVDRQNNPYNANWLSEIKGVNPVRLEKEKRLLTFKTGKNRCPGLRLALSEAMLVFKMLAKFDFQIAEEGGLAFPFVYSKPLQRFGGKGVLAVRKLVKPESVAETLVVEKPNPRVELPANFNEEKEIAKVSRLHP</sequence>
<evidence type="ECO:0000313" key="5">
    <source>
        <dbReference type="Proteomes" id="UP000255066"/>
    </source>
</evidence>
<dbReference type="STRING" id="28083.Lbir_0966"/>
<comment type="similarity">
    <text evidence="1">Belongs to the cytochrome P450 family.</text>
</comment>
<dbReference type="Pfam" id="PF00067">
    <property type="entry name" value="p450"/>
    <property type="match status" value="1"/>
</dbReference>
<dbReference type="Gene3D" id="1.10.630.10">
    <property type="entry name" value="Cytochrome P450"/>
    <property type="match status" value="1"/>
</dbReference>
<name>A0A378I6S3_9GAMM</name>
<keyword evidence="4" id="KW-1185">Reference proteome</keyword>
<reference evidence="2 4" key="1">
    <citation type="submission" date="2015-11" db="EMBL/GenBank/DDBJ databases">
        <title>Genomic analysis of 38 Legionella species identifies large and diverse effector repertoires.</title>
        <authorList>
            <person name="Burstein D."/>
            <person name="Amaro F."/>
            <person name="Zusman T."/>
            <person name="Lifshitz Z."/>
            <person name="Cohen O."/>
            <person name="Gilbert J.A."/>
            <person name="Pupko T."/>
            <person name="Shuman H.A."/>
            <person name="Segal G."/>
        </authorList>
    </citation>
    <scope>NUCLEOTIDE SEQUENCE [LARGE SCALE GENOMIC DNA]</scope>
    <source>
        <strain evidence="2 4">CDC#1407-AL-14</strain>
    </source>
</reference>
<dbReference type="InterPro" id="IPR050121">
    <property type="entry name" value="Cytochrome_P450_monoxygenase"/>
</dbReference>
<dbReference type="SUPFAM" id="SSF48264">
    <property type="entry name" value="Cytochrome P450"/>
    <property type="match status" value="1"/>
</dbReference>
<dbReference type="EMBL" id="UGNW01000001">
    <property type="protein sequence ID" value="STX30446.1"/>
    <property type="molecule type" value="Genomic_DNA"/>
</dbReference>
<dbReference type="Proteomes" id="UP000054735">
    <property type="component" value="Unassembled WGS sequence"/>
</dbReference>
<dbReference type="PANTHER" id="PTHR24305:SF166">
    <property type="entry name" value="CYTOCHROME P450 12A4, MITOCHONDRIAL-RELATED"/>
    <property type="match status" value="1"/>
</dbReference>
<dbReference type="AlphaFoldDB" id="A0A378I6S3"/>
<dbReference type="EMBL" id="LNXT01000012">
    <property type="protein sequence ID" value="KTC73910.1"/>
    <property type="molecule type" value="Genomic_DNA"/>
</dbReference>
<reference evidence="3 5" key="2">
    <citation type="submission" date="2018-06" db="EMBL/GenBank/DDBJ databases">
        <authorList>
            <consortium name="Pathogen Informatics"/>
            <person name="Doyle S."/>
        </authorList>
    </citation>
    <scope>NUCLEOTIDE SEQUENCE [LARGE SCALE GENOMIC DNA]</scope>
    <source>
        <strain evidence="3 5">NCTC12437</strain>
    </source>
</reference>
<evidence type="ECO:0000256" key="1">
    <source>
        <dbReference type="ARBA" id="ARBA00010617"/>
    </source>
</evidence>
<protein>
    <submittedName>
        <fullName evidence="3">Cytochrome P450</fullName>
    </submittedName>
</protein>
<dbReference type="RefSeq" id="WP_058523064.1">
    <property type="nucleotide sequence ID" value="NZ_CAAAHV010000024.1"/>
</dbReference>
<evidence type="ECO:0000313" key="4">
    <source>
        <dbReference type="Proteomes" id="UP000054735"/>
    </source>
</evidence>
<dbReference type="OrthoDB" id="5632161at2"/>
<evidence type="ECO:0000313" key="2">
    <source>
        <dbReference type="EMBL" id="KTC73910.1"/>
    </source>
</evidence>
<evidence type="ECO:0000313" key="3">
    <source>
        <dbReference type="EMBL" id="STX30446.1"/>
    </source>
</evidence>
<gene>
    <name evidence="2" type="ORF">Lbir_0966</name>
    <name evidence="3" type="ORF">NCTC12437_00200</name>
</gene>
<dbReference type="InterPro" id="IPR036396">
    <property type="entry name" value="Cyt_P450_sf"/>
</dbReference>
<dbReference type="PANTHER" id="PTHR24305">
    <property type="entry name" value="CYTOCHROME P450"/>
    <property type="match status" value="1"/>
</dbReference>
<proteinExistence type="inferred from homology"/>
<dbReference type="Proteomes" id="UP000255066">
    <property type="component" value="Unassembled WGS sequence"/>
</dbReference>
<organism evidence="3 5">
    <name type="scientific">Legionella birminghamensis</name>
    <dbReference type="NCBI Taxonomy" id="28083"/>
    <lineage>
        <taxon>Bacteria</taxon>
        <taxon>Pseudomonadati</taxon>
        <taxon>Pseudomonadota</taxon>
        <taxon>Gammaproteobacteria</taxon>
        <taxon>Legionellales</taxon>
        <taxon>Legionellaceae</taxon>
        <taxon>Legionella</taxon>
    </lineage>
</organism>
<dbReference type="GO" id="GO:0016705">
    <property type="term" value="F:oxidoreductase activity, acting on paired donors, with incorporation or reduction of molecular oxygen"/>
    <property type="evidence" value="ECO:0007669"/>
    <property type="project" value="InterPro"/>
</dbReference>
<dbReference type="InterPro" id="IPR001128">
    <property type="entry name" value="Cyt_P450"/>
</dbReference>
<dbReference type="GO" id="GO:0004497">
    <property type="term" value="F:monooxygenase activity"/>
    <property type="evidence" value="ECO:0007669"/>
    <property type="project" value="InterPro"/>
</dbReference>
<dbReference type="GO" id="GO:0005506">
    <property type="term" value="F:iron ion binding"/>
    <property type="evidence" value="ECO:0007669"/>
    <property type="project" value="InterPro"/>
</dbReference>
<dbReference type="GO" id="GO:0020037">
    <property type="term" value="F:heme binding"/>
    <property type="evidence" value="ECO:0007669"/>
    <property type="project" value="InterPro"/>
</dbReference>